<dbReference type="Proteomes" id="UP000182624">
    <property type="component" value="Unassembled WGS sequence"/>
</dbReference>
<feature type="active site" description="Proton acceptor" evidence="3">
    <location>
        <position position="186"/>
    </location>
</feature>
<proteinExistence type="inferred from homology"/>
<dbReference type="InterPro" id="IPR015422">
    <property type="entry name" value="PyrdxlP-dep_Trfase_small"/>
</dbReference>
<dbReference type="PANTHER" id="PTHR30244:SF36">
    <property type="entry name" value="3-OXO-GLUCOSE-6-PHOSPHATE:GLUTAMATE AMINOTRANSFERASE"/>
    <property type="match status" value="1"/>
</dbReference>
<dbReference type="RefSeq" id="WP_074888984.1">
    <property type="nucleotide sequence ID" value="NZ_FOXO01000018.1"/>
</dbReference>
<dbReference type="GO" id="GO:0030170">
    <property type="term" value="F:pyridoxal phosphate binding"/>
    <property type="evidence" value="ECO:0007669"/>
    <property type="project" value="TreeGrafter"/>
</dbReference>
<accession>A0A1I5VM71</accession>
<dbReference type="PIRSF" id="PIRSF000390">
    <property type="entry name" value="PLP_StrS"/>
    <property type="match status" value="1"/>
</dbReference>
<name>A0A1I5VM71_9FIRM</name>
<evidence type="ECO:0000313" key="6">
    <source>
        <dbReference type="EMBL" id="SFQ08553.1"/>
    </source>
</evidence>
<dbReference type="EMBL" id="FOXO01000018">
    <property type="protein sequence ID" value="SFQ08553.1"/>
    <property type="molecule type" value="Genomic_DNA"/>
</dbReference>
<keyword evidence="1 4" id="KW-0663">Pyridoxal phosphate</keyword>
<evidence type="ECO:0000256" key="3">
    <source>
        <dbReference type="PIRSR" id="PIRSR000390-1"/>
    </source>
</evidence>
<evidence type="ECO:0000313" key="7">
    <source>
        <dbReference type="Proteomes" id="UP000182624"/>
    </source>
</evidence>
<dbReference type="AlphaFoldDB" id="A0A1I5VM71"/>
<comment type="similarity">
    <text evidence="2 5">Belongs to the DegT/DnrJ/EryC1 family.</text>
</comment>
<dbReference type="GO" id="GO:0008483">
    <property type="term" value="F:transaminase activity"/>
    <property type="evidence" value="ECO:0007669"/>
    <property type="project" value="TreeGrafter"/>
</dbReference>
<dbReference type="GO" id="GO:0000271">
    <property type="term" value="P:polysaccharide biosynthetic process"/>
    <property type="evidence" value="ECO:0007669"/>
    <property type="project" value="TreeGrafter"/>
</dbReference>
<sequence>MEKIMQGRMDRGFERYQKEYEDKALEVLRSGWYILGKEVENFETEFAEYVGTKYSVGLASGLDALWLAFKVLGIGKGDEVIVQGNTYIASVMGITINDATPVFVEPDEHYEIDADKIEEKITDKTKAILVVHLYGQAANMTKIVDICKRHDLKLVEDCAQSHGACHNGQMTGSFGDFGCFSFYPSKNMGAYGDAGAITTNDPELARLMKIYRNYGSEKRYHNMVVGANSRLDELQAGLLRVKLTHMEDITNERYELGRRYAEGISNPLVIKPTVAEGSTCVWHQYVLRVPAKDGEGQSKARDEFRQYLEDNGIMTLIHYPIPPHRSQAYEYLGLPEGSLPITEKYANEVVSLPIYTGMTVEEQQRVIDCINAWKG</sequence>
<evidence type="ECO:0000256" key="5">
    <source>
        <dbReference type="RuleBase" id="RU004508"/>
    </source>
</evidence>
<evidence type="ECO:0000256" key="1">
    <source>
        <dbReference type="ARBA" id="ARBA00022898"/>
    </source>
</evidence>
<dbReference type="InterPro" id="IPR015421">
    <property type="entry name" value="PyrdxlP-dep_Trfase_major"/>
</dbReference>
<dbReference type="PANTHER" id="PTHR30244">
    <property type="entry name" value="TRANSAMINASE"/>
    <property type="match status" value="1"/>
</dbReference>
<dbReference type="Gene3D" id="3.40.640.10">
    <property type="entry name" value="Type I PLP-dependent aspartate aminotransferase-like (Major domain)"/>
    <property type="match status" value="1"/>
</dbReference>
<evidence type="ECO:0000256" key="2">
    <source>
        <dbReference type="ARBA" id="ARBA00037999"/>
    </source>
</evidence>
<gene>
    <name evidence="6" type="ORF">SAMN04487928_11810</name>
</gene>
<dbReference type="OrthoDB" id="9810913at2"/>
<keyword evidence="7" id="KW-1185">Reference proteome</keyword>
<dbReference type="Gene3D" id="3.90.1150.10">
    <property type="entry name" value="Aspartate Aminotransferase, domain 1"/>
    <property type="match status" value="1"/>
</dbReference>
<organism evidence="6 7">
    <name type="scientific">Butyrivibrio proteoclasticus</name>
    <dbReference type="NCBI Taxonomy" id="43305"/>
    <lineage>
        <taxon>Bacteria</taxon>
        <taxon>Bacillati</taxon>
        <taxon>Bacillota</taxon>
        <taxon>Clostridia</taxon>
        <taxon>Lachnospirales</taxon>
        <taxon>Lachnospiraceae</taxon>
        <taxon>Butyrivibrio</taxon>
    </lineage>
</organism>
<dbReference type="CDD" id="cd00616">
    <property type="entry name" value="AHBA_syn"/>
    <property type="match status" value="1"/>
</dbReference>
<reference evidence="7" key="1">
    <citation type="submission" date="2016-10" db="EMBL/GenBank/DDBJ databases">
        <authorList>
            <person name="Varghese N."/>
            <person name="Submissions S."/>
        </authorList>
    </citation>
    <scope>NUCLEOTIDE SEQUENCE [LARGE SCALE GENOMIC DNA]</scope>
    <source>
        <strain evidence="7">P18</strain>
    </source>
</reference>
<dbReference type="InterPro" id="IPR000653">
    <property type="entry name" value="DegT/StrS_aminotransferase"/>
</dbReference>
<dbReference type="Pfam" id="PF01041">
    <property type="entry name" value="DegT_DnrJ_EryC1"/>
    <property type="match status" value="1"/>
</dbReference>
<dbReference type="InterPro" id="IPR015424">
    <property type="entry name" value="PyrdxlP-dep_Trfase"/>
</dbReference>
<dbReference type="SUPFAM" id="SSF53383">
    <property type="entry name" value="PLP-dependent transferases"/>
    <property type="match status" value="1"/>
</dbReference>
<feature type="modified residue" description="N6-(pyridoxal phosphate)lysine" evidence="4">
    <location>
        <position position="186"/>
    </location>
</feature>
<evidence type="ECO:0000256" key="4">
    <source>
        <dbReference type="PIRSR" id="PIRSR000390-2"/>
    </source>
</evidence>
<protein>
    <submittedName>
        <fullName evidence="6">dTDP-4-amino-4,6-dideoxygalactose transaminase</fullName>
    </submittedName>
</protein>